<feature type="non-terminal residue" evidence="1">
    <location>
        <position position="1"/>
    </location>
</feature>
<name>A0A086LNH5_TOXGO</name>
<feature type="non-terminal residue" evidence="1">
    <location>
        <position position="28"/>
    </location>
</feature>
<reference evidence="1 2" key="1">
    <citation type="submission" date="2014-05" db="EMBL/GenBank/DDBJ databases">
        <authorList>
            <person name="Sibley D."/>
            <person name="Venepally P."/>
            <person name="Karamycheva S."/>
            <person name="Hadjithomas M."/>
            <person name="Khan A."/>
            <person name="Brunk B."/>
            <person name="Roos D."/>
            <person name="Caler E."/>
            <person name="Lorenzi H."/>
        </authorList>
    </citation>
    <scope>NUCLEOTIDE SEQUENCE [LARGE SCALE GENOMIC DNA]</scope>
    <source>
        <strain evidence="1 2">RUB</strain>
    </source>
</reference>
<protein>
    <submittedName>
        <fullName evidence="1">Uncharacterized protein</fullName>
    </submittedName>
</protein>
<evidence type="ECO:0000313" key="1">
    <source>
        <dbReference type="EMBL" id="KFG58193.1"/>
    </source>
</evidence>
<gene>
    <name evidence="1" type="ORF">TGRUB_223780C</name>
</gene>
<dbReference type="VEuPathDB" id="ToxoDB:TGRUB_223780C"/>
<accession>A0A086LNH5</accession>
<dbReference type="Proteomes" id="UP000028834">
    <property type="component" value="Unassembled WGS sequence"/>
</dbReference>
<sequence length="28" mass="3016">GDVRERLIELDVVEALVKSITGCSGDLE</sequence>
<organism evidence="1 2">
    <name type="scientific">Toxoplasma gondii RUB</name>
    <dbReference type="NCBI Taxonomy" id="935652"/>
    <lineage>
        <taxon>Eukaryota</taxon>
        <taxon>Sar</taxon>
        <taxon>Alveolata</taxon>
        <taxon>Apicomplexa</taxon>
        <taxon>Conoidasida</taxon>
        <taxon>Coccidia</taxon>
        <taxon>Eucoccidiorida</taxon>
        <taxon>Eimeriorina</taxon>
        <taxon>Sarcocystidae</taxon>
        <taxon>Toxoplasma</taxon>
    </lineage>
</organism>
<evidence type="ECO:0000313" key="2">
    <source>
        <dbReference type="Proteomes" id="UP000028834"/>
    </source>
</evidence>
<proteinExistence type="predicted"/>
<dbReference type="EMBL" id="AFYV02002604">
    <property type="protein sequence ID" value="KFG58193.1"/>
    <property type="molecule type" value="Genomic_DNA"/>
</dbReference>
<comment type="caution">
    <text evidence="1">The sequence shown here is derived from an EMBL/GenBank/DDBJ whole genome shotgun (WGS) entry which is preliminary data.</text>
</comment>
<dbReference type="AlphaFoldDB" id="A0A086LNH5"/>